<evidence type="ECO:0000259" key="1">
    <source>
        <dbReference type="Pfam" id="PF01610"/>
    </source>
</evidence>
<evidence type="ECO:0000313" key="3">
    <source>
        <dbReference type="Proteomes" id="UP001144280"/>
    </source>
</evidence>
<dbReference type="EMBL" id="BSDI01000030">
    <property type="protein sequence ID" value="GLI00102.1"/>
    <property type="molecule type" value="Genomic_DNA"/>
</dbReference>
<gene>
    <name evidence="2" type="ORF">Pa4123_53780</name>
</gene>
<accession>A0ABQ5R2J8</accession>
<keyword evidence="3" id="KW-1185">Reference proteome</keyword>
<dbReference type="InterPro" id="IPR002560">
    <property type="entry name" value="Transposase_DDE"/>
</dbReference>
<dbReference type="Pfam" id="PF01610">
    <property type="entry name" value="DDE_Tnp_ISL3"/>
    <property type="match status" value="1"/>
</dbReference>
<dbReference type="InterPro" id="IPR047951">
    <property type="entry name" value="Transpos_ISL3"/>
</dbReference>
<organism evidence="2 3">
    <name type="scientific">Phytohabitans aurantiacus</name>
    <dbReference type="NCBI Taxonomy" id="3016789"/>
    <lineage>
        <taxon>Bacteria</taxon>
        <taxon>Bacillati</taxon>
        <taxon>Actinomycetota</taxon>
        <taxon>Actinomycetes</taxon>
        <taxon>Micromonosporales</taxon>
        <taxon>Micromonosporaceae</taxon>
    </lineage>
</organism>
<proteinExistence type="predicted"/>
<dbReference type="RefSeq" id="WP_407676864.1">
    <property type="nucleotide sequence ID" value="NZ_BSDI01000030.1"/>
</dbReference>
<dbReference type="PANTHER" id="PTHR33498">
    <property type="entry name" value="TRANSPOSASE FOR INSERTION SEQUENCE ELEMENT IS1557"/>
    <property type="match status" value="1"/>
</dbReference>
<dbReference type="PANTHER" id="PTHR33498:SF1">
    <property type="entry name" value="TRANSPOSASE FOR INSERTION SEQUENCE ELEMENT IS1557"/>
    <property type="match status" value="1"/>
</dbReference>
<sequence length="88" mass="9902">MAGLGWASRSRIQPFVDLARRIRIHFRPDIANTLVHRLSNGRIESVNTKIRLLTRIAFGFKNVDALIALTRLHLGGYQTPLPGRNSPT</sequence>
<protein>
    <recommendedName>
        <fullName evidence="1">Transposase IS204/IS1001/IS1096/IS1165 DDE domain-containing protein</fullName>
    </recommendedName>
</protein>
<name>A0ABQ5R2J8_9ACTN</name>
<reference evidence="2" key="1">
    <citation type="submission" date="2022-12" db="EMBL/GenBank/DDBJ databases">
        <title>New Phytohabitans aurantiacus sp. RD004123 nov., an actinomycete isolated from soil.</title>
        <authorList>
            <person name="Triningsih D.W."/>
            <person name="Harunari E."/>
            <person name="Igarashi Y."/>
        </authorList>
    </citation>
    <scope>NUCLEOTIDE SEQUENCE</scope>
    <source>
        <strain evidence="2">RD004123</strain>
    </source>
</reference>
<evidence type="ECO:0000313" key="2">
    <source>
        <dbReference type="EMBL" id="GLI00102.1"/>
    </source>
</evidence>
<feature type="domain" description="Transposase IS204/IS1001/IS1096/IS1165 DDE" evidence="1">
    <location>
        <begin position="5"/>
        <end position="68"/>
    </location>
</feature>
<comment type="caution">
    <text evidence="2">The sequence shown here is derived from an EMBL/GenBank/DDBJ whole genome shotgun (WGS) entry which is preliminary data.</text>
</comment>
<dbReference type="Proteomes" id="UP001144280">
    <property type="component" value="Unassembled WGS sequence"/>
</dbReference>